<dbReference type="InterPro" id="IPR025974">
    <property type="entry name" value="Mif2/CENP-C_cupin"/>
</dbReference>
<evidence type="ECO:0008006" key="10">
    <source>
        <dbReference type="Google" id="ProtNLM"/>
    </source>
</evidence>
<gene>
    <name evidence="8" type="ORF">P280DRAFT_507384</name>
</gene>
<feature type="compositionally biased region" description="Basic and acidic residues" evidence="5">
    <location>
        <begin position="1"/>
        <end position="16"/>
    </location>
</feature>
<accession>A0A6A6S0A6</accession>
<evidence type="ECO:0000313" key="8">
    <source>
        <dbReference type="EMBL" id="KAF2640777.1"/>
    </source>
</evidence>
<keyword evidence="4" id="KW-0539">Nucleus</keyword>
<feature type="domain" description="Mif2/CENP-C cupin" evidence="6">
    <location>
        <begin position="544"/>
        <end position="615"/>
    </location>
</feature>
<feature type="compositionally biased region" description="Acidic residues" evidence="5">
    <location>
        <begin position="191"/>
        <end position="201"/>
    </location>
</feature>
<evidence type="ECO:0000259" key="7">
    <source>
        <dbReference type="Pfam" id="PF15624"/>
    </source>
</evidence>
<evidence type="ECO:0000256" key="5">
    <source>
        <dbReference type="SAM" id="MobiDB-lite"/>
    </source>
</evidence>
<feature type="region of interest" description="Disordered" evidence="5">
    <location>
        <begin position="1"/>
        <end position="376"/>
    </location>
</feature>
<dbReference type="InterPro" id="IPR014710">
    <property type="entry name" value="RmlC-like_jellyroll"/>
</dbReference>
<dbReference type="GO" id="GO:0019237">
    <property type="term" value="F:centromeric DNA binding"/>
    <property type="evidence" value="ECO:0007669"/>
    <property type="project" value="InterPro"/>
</dbReference>
<dbReference type="PANTHER" id="PTHR16684">
    <property type="entry name" value="CENTROMERE PROTEIN C"/>
    <property type="match status" value="1"/>
</dbReference>
<feature type="compositionally biased region" description="Polar residues" evidence="5">
    <location>
        <begin position="157"/>
        <end position="167"/>
    </location>
</feature>
<name>A0A6A6S0A6_9PLEO</name>
<evidence type="ECO:0000256" key="3">
    <source>
        <dbReference type="ARBA" id="ARBA00023125"/>
    </source>
</evidence>
<dbReference type="PANTHER" id="PTHR16684:SF11">
    <property type="entry name" value="CENTROMERE PROTEIN C"/>
    <property type="match status" value="1"/>
</dbReference>
<sequence length="751" mass="82752">MAPTRKRENRENRENQFYDVGVQGRKTGITLEDKGVRDEHGLEPISGIFSSPQKSPPKRVASSGRNATSDSASMDIQESSVPSLATTSANLLRNSRTHFPPPKARSPMKTTLGSSPRRQSSMGPRAPSANPPSSPTRAVSHPAVNRLLDFEQDEASLQETPALSGSGQPRGKRNSIYDIETSPSRANSVMLEEEIQEEIAEESYVADVGNDSLSVAGDDVSEEVEESPVIPEKPQNRGKKRKSSVEPPDEEEAPKARRGRPASSQVSASQKKGKKAAPAPASQPRRSKRVSDVTEEEPSIALDVSAGATEDTDTPPVAPKRRGRPPSHTEQKANNEPVFKKPKAMDKSKKKADPPATEKNKKEKKKEPVQAIEAGKFVDVHRKPISRADMDQMSTTSAGSRFGRGRHLSVFRELEPEAVARVGRTGRHRVAPVDFWRNESITYDKQMGMQAIVKNEFQEPVPRKYPASKAKGKRRNVAESEEEDMELEPWEENEGVFQGIHRDYDAVTGVATDLVESRIAWAKKGVDVDLTDVGDASFKFVKLSSVGDESFLSWGFIELQDDQMKRTKNSRRMHMVFHVQSGAVEFKIHENVFILHRGGVCQVPRDEYVVIANVSSAATPCNCPHAVRDPAVGPNVGLVLLARLKRSNANTPHTSYSVAYSLQRCSDTATTYRFDATVHAFSRGTRLLPLPYFIVPLMLADKRHCLHVQLRSEYEPANTSAGNTYSIKNVGTGTSRIFFAQGCESTIAVEE</sequence>
<dbReference type="GO" id="GO:0051455">
    <property type="term" value="P:spindle attachment to meiosis I kinetochore"/>
    <property type="evidence" value="ECO:0007669"/>
    <property type="project" value="TreeGrafter"/>
</dbReference>
<dbReference type="GO" id="GO:0051382">
    <property type="term" value="P:kinetochore assembly"/>
    <property type="evidence" value="ECO:0007669"/>
    <property type="project" value="InterPro"/>
</dbReference>
<dbReference type="GO" id="GO:0051315">
    <property type="term" value="P:attachment of mitotic spindle microtubules to kinetochore"/>
    <property type="evidence" value="ECO:0007669"/>
    <property type="project" value="TreeGrafter"/>
</dbReference>
<dbReference type="EMBL" id="MU006784">
    <property type="protein sequence ID" value="KAF2640777.1"/>
    <property type="molecule type" value="Genomic_DNA"/>
</dbReference>
<organism evidence="8 9">
    <name type="scientific">Massarina eburnea CBS 473.64</name>
    <dbReference type="NCBI Taxonomy" id="1395130"/>
    <lineage>
        <taxon>Eukaryota</taxon>
        <taxon>Fungi</taxon>
        <taxon>Dikarya</taxon>
        <taxon>Ascomycota</taxon>
        <taxon>Pezizomycotina</taxon>
        <taxon>Dothideomycetes</taxon>
        <taxon>Pleosporomycetidae</taxon>
        <taxon>Pleosporales</taxon>
        <taxon>Massarineae</taxon>
        <taxon>Massarinaceae</taxon>
        <taxon>Massarina</taxon>
    </lineage>
</organism>
<evidence type="ECO:0000259" key="6">
    <source>
        <dbReference type="Pfam" id="PF11699"/>
    </source>
</evidence>
<evidence type="ECO:0000313" key="9">
    <source>
        <dbReference type="Proteomes" id="UP000799753"/>
    </source>
</evidence>
<keyword evidence="9" id="KW-1185">Reference proteome</keyword>
<dbReference type="Pfam" id="PF15624">
    <property type="entry name" value="Mif2_N"/>
    <property type="match status" value="1"/>
</dbReference>
<feature type="compositionally biased region" description="Acidic residues" evidence="5">
    <location>
        <begin position="479"/>
        <end position="490"/>
    </location>
</feature>
<comment type="similarity">
    <text evidence="2">Belongs to the CENP-C/MIF2 family.</text>
</comment>
<dbReference type="InterPro" id="IPR028929">
    <property type="entry name" value="Mif2_N"/>
</dbReference>
<feature type="compositionally biased region" description="Low complexity" evidence="5">
    <location>
        <begin position="262"/>
        <end position="284"/>
    </location>
</feature>
<proteinExistence type="inferred from homology"/>
<dbReference type="Gene3D" id="2.60.120.10">
    <property type="entry name" value="Jelly Rolls"/>
    <property type="match status" value="1"/>
</dbReference>
<keyword evidence="3" id="KW-0238">DNA-binding</keyword>
<dbReference type="GO" id="GO:0000776">
    <property type="term" value="C:kinetochore"/>
    <property type="evidence" value="ECO:0007669"/>
    <property type="project" value="InterPro"/>
</dbReference>
<reference evidence="8" key="1">
    <citation type="journal article" date="2020" name="Stud. Mycol.">
        <title>101 Dothideomycetes genomes: a test case for predicting lifestyles and emergence of pathogens.</title>
        <authorList>
            <person name="Haridas S."/>
            <person name="Albert R."/>
            <person name="Binder M."/>
            <person name="Bloem J."/>
            <person name="Labutti K."/>
            <person name="Salamov A."/>
            <person name="Andreopoulos B."/>
            <person name="Baker S."/>
            <person name="Barry K."/>
            <person name="Bills G."/>
            <person name="Bluhm B."/>
            <person name="Cannon C."/>
            <person name="Castanera R."/>
            <person name="Culley D."/>
            <person name="Daum C."/>
            <person name="Ezra D."/>
            <person name="Gonzalez J."/>
            <person name="Henrissat B."/>
            <person name="Kuo A."/>
            <person name="Liang C."/>
            <person name="Lipzen A."/>
            <person name="Lutzoni F."/>
            <person name="Magnuson J."/>
            <person name="Mondo S."/>
            <person name="Nolan M."/>
            <person name="Ohm R."/>
            <person name="Pangilinan J."/>
            <person name="Park H.-J."/>
            <person name="Ramirez L."/>
            <person name="Alfaro M."/>
            <person name="Sun H."/>
            <person name="Tritt A."/>
            <person name="Yoshinaga Y."/>
            <person name="Zwiers L.-H."/>
            <person name="Turgeon B."/>
            <person name="Goodwin S."/>
            <person name="Spatafora J."/>
            <person name="Crous P."/>
            <person name="Grigoriev I."/>
        </authorList>
    </citation>
    <scope>NUCLEOTIDE SEQUENCE</scope>
    <source>
        <strain evidence="8">CBS 473.64</strain>
    </source>
</reference>
<evidence type="ECO:0000256" key="1">
    <source>
        <dbReference type="ARBA" id="ARBA00004123"/>
    </source>
</evidence>
<dbReference type="InterPro" id="IPR028386">
    <property type="entry name" value="CENP-C/Mif2/cnp3"/>
</dbReference>
<dbReference type="AlphaFoldDB" id="A0A6A6S0A6"/>
<comment type="subcellular location">
    <subcellularLocation>
        <location evidence="1">Nucleus</location>
    </subcellularLocation>
</comment>
<dbReference type="GO" id="GO:0005634">
    <property type="term" value="C:nucleus"/>
    <property type="evidence" value="ECO:0007669"/>
    <property type="project" value="UniProtKB-SubCell"/>
</dbReference>
<feature type="compositionally biased region" description="Basic and acidic residues" evidence="5">
    <location>
        <begin position="343"/>
        <end position="368"/>
    </location>
</feature>
<feature type="region of interest" description="Disordered" evidence="5">
    <location>
        <begin position="465"/>
        <end position="490"/>
    </location>
</feature>
<feature type="compositionally biased region" description="Polar residues" evidence="5">
    <location>
        <begin position="108"/>
        <end position="122"/>
    </location>
</feature>
<evidence type="ECO:0000256" key="4">
    <source>
        <dbReference type="ARBA" id="ARBA00023242"/>
    </source>
</evidence>
<dbReference type="Pfam" id="PF11699">
    <property type="entry name" value="CENP-C_C"/>
    <property type="match status" value="1"/>
</dbReference>
<feature type="domain" description="Mif2 N-terminal" evidence="7">
    <location>
        <begin position="17"/>
        <end position="150"/>
    </location>
</feature>
<feature type="compositionally biased region" description="Polar residues" evidence="5">
    <location>
        <begin position="63"/>
        <end position="94"/>
    </location>
</feature>
<dbReference type="OrthoDB" id="1939643at2759"/>
<protein>
    <recommendedName>
        <fullName evidence="10">Mif2/CENP-C cupin domain-containing protein</fullName>
    </recommendedName>
</protein>
<feature type="compositionally biased region" description="Basic and acidic residues" evidence="5">
    <location>
        <begin position="31"/>
        <end position="42"/>
    </location>
</feature>
<dbReference type="Proteomes" id="UP000799753">
    <property type="component" value="Unassembled WGS sequence"/>
</dbReference>
<evidence type="ECO:0000256" key="2">
    <source>
        <dbReference type="ARBA" id="ARBA00010291"/>
    </source>
</evidence>